<dbReference type="RefSeq" id="WP_062062218.1">
    <property type="nucleotide sequence ID" value="NZ_CP013264.1"/>
</dbReference>
<dbReference type="InterPro" id="IPR017941">
    <property type="entry name" value="Rieske_2Fe-2S"/>
</dbReference>
<evidence type="ECO:0000256" key="2">
    <source>
        <dbReference type="ARBA" id="ARBA00022723"/>
    </source>
</evidence>
<keyword evidence="2" id="KW-0479">Metal-binding</keyword>
<dbReference type="Pfam" id="PF00355">
    <property type="entry name" value="Rieske"/>
    <property type="match status" value="1"/>
</dbReference>
<dbReference type="SUPFAM" id="SSF50022">
    <property type="entry name" value="ISP domain"/>
    <property type="match status" value="1"/>
</dbReference>
<reference evidence="7 8" key="1">
    <citation type="submission" date="2015-11" db="EMBL/GenBank/DDBJ databases">
        <title>A Two-component Flavoprotein Monooxygenase System MeaXY Responsible for para-Hydroxylation of 2-Methyl-6-ethylaniline and 2,6-Diethylaniline in Sphingobium baderi DE-13.</title>
        <authorList>
            <person name="Cheng M."/>
            <person name="Meng Q."/>
            <person name="Yang Y."/>
            <person name="Chu C."/>
            <person name="Yan X."/>
            <person name="He J."/>
            <person name="Li S."/>
        </authorList>
    </citation>
    <scope>NUCLEOTIDE SEQUENCE [LARGE SCALE GENOMIC DNA]</scope>
    <source>
        <strain evidence="7 8">DE-13</strain>
    </source>
</reference>
<dbReference type="PANTHER" id="PTHR21266:SF60">
    <property type="entry name" value="3-KETOSTEROID-9-ALPHA-MONOOXYGENASE, OXYGENASE COMPONENT"/>
    <property type="match status" value="1"/>
</dbReference>
<evidence type="ECO:0000256" key="5">
    <source>
        <dbReference type="ARBA" id="ARBA00023014"/>
    </source>
</evidence>
<keyword evidence="3" id="KW-0560">Oxidoreductase</keyword>
<feature type="domain" description="Rieske" evidence="6">
    <location>
        <begin position="8"/>
        <end position="114"/>
    </location>
</feature>
<dbReference type="EMBL" id="CP013264">
    <property type="protein sequence ID" value="ALR19516.1"/>
    <property type="molecule type" value="Genomic_DNA"/>
</dbReference>
<evidence type="ECO:0000256" key="4">
    <source>
        <dbReference type="ARBA" id="ARBA00023004"/>
    </source>
</evidence>
<dbReference type="CDD" id="cd03469">
    <property type="entry name" value="Rieske_RO_Alpha_N"/>
    <property type="match status" value="1"/>
</dbReference>
<keyword evidence="4" id="KW-0408">Iron</keyword>
<evidence type="ECO:0000256" key="1">
    <source>
        <dbReference type="ARBA" id="ARBA00022714"/>
    </source>
</evidence>
<name>A0A0S3EVP9_9SPHN</name>
<sequence length="292" mass="31163">MTARPYWWAVAHEADIPASRPVAVKVGDLALVLFRDGTGAVAALEDRCAHRRAPLSLGVVTAEGLVQCPYHGWRYEGASGKCRAIPNFSAQEKVPGNFGVRPFATRIVDGFVFVWTGDRGNVGNEPSATMDAPTARHARALPCPHAMYAALMLDRPGVLLSIGGIRLLDDFRWGDPRREESAIVSEFGAVWSGKRLDRLPSSPPLTLRVTVAAGTAATHVTLRDEADTMIAAAFLAATPQGAMVTQVRLAGWATDGPRGKPATIGIRPSLDVEAVARTRVAALPDWQALSAV</sequence>
<dbReference type="KEGG" id="sbd:ATN00_03530"/>
<proteinExistence type="predicted"/>
<dbReference type="Proteomes" id="UP000056968">
    <property type="component" value="Chromosome"/>
</dbReference>
<evidence type="ECO:0000313" key="7">
    <source>
        <dbReference type="EMBL" id="ALR19516.1"/>
    </source>
</evidence>
<keyword evidence="1" id="KW-0001">2Fe-2S</keyword>
<dbReference type="PROSITE" id="PS51296">
    <property type="entry name" value="RIESKE"/>
    <property type="match status" value="1"/>
</dbReference>
<evidence type="ECO:0000313" key="8">
    <source>
        <dbReference type="Proteomes" id="UP000056968"/>
    </source>
</evidence>
<dbReference type="InterPro" id="IPR036922">
    <property type="entry name" value="Rieske_2Fe-2S_sf"/>
</dbReference>
<evidence type="ECO:0000259" key="6">
    <source>
        <dbReference type="PROSITE" id="PS51296"/>
    </source>
</evidence>
<dbReference type="STRING" id="1332080.ATN00_03530"/>
<evidence type="ECO:0000256" key="3">
    <source>
        <dbReference type="ARBA" id="ARBA00023002"/>
    </source>
</evidence>
<keyword evidence="5" id="KW-0411">Iron-sulfur</keyword>
<accession>A0A0S3EVP9</accession>
<dbReference type="GO" id="GO:0016491">
    <property type="term" value="F:oxidoreductase activity"/>
    <property type="evidence" value="ECO:0007669"/>
    <property type="project" value="UniProtKB-KW"/>
</dbReference>
<dbReference type="PANTHER" id="PTHR21266">
    <property type="entry name" value="IRON-SULFUR DOMAIN CONTAINING PROTEIN"/>
    <property type="match status" value="1"/>
</dbReference>
<dbReference type="InterPro" id="IPR050584">
    <property type="entry name" value="Cholesterol_7-desaturase"/>
</dbReference>
<dbReference type="OrthoDB" id="9800167at2"/>
<dbReference type="AlphaFoldDB" id="A0A0S3EVP9"/>
<dbReference type="Gene3D" id="2.102.10.10">
    <property type="entry name" value="Rieske [2Fe-2S] iron-sulphur domain"/>
    <property type="match status" value="1"/>
</dbReference>
<keyword evidence="8" id="KW-1185">Reference proteome</keyword>
<organism evidence="7 8">
    <name type="scientific">Sphingobium baderi</name>
    <dbReference type="NCBI Taxonomy" id="1332080"/>
    <lineage>
        <taxon>Bacteria</taxon>
        <taxon>Pseudomonadati</taxon>
        <taxon>Pseudomonadota</taxon>
        <taxon>Alphaproteobacteria</taxon>
        <taxon>Sphingomonadales</taxon>
        <taxon>Sphingomonadaceae</taxon>
        <taxon>Sphingobium</taxon>
    </lineage>
</organism>
<protein>
    <recommendedName>
        <fullName evidence="6">Rieske domain-containing protein</fullName>
    </recommendedName>
</protein>
<gene>
    <name evidence="7" type="ORF">ATN00_03530</name>
</gene>
<dbReference type="GO" id="GO:0051537">
    <property type="term" value="F:2 iron, 2 sulfur cluster binding"/>
    <property type="evidence" value="ECO:0007669"/>
    <property type="project" value="UniProtKB-KW"/>
</dbReference>
<dbReference type="GO" id="GO:0046872">
    <property type="term" value="F:metal ion binding"/>
    <property type="evidence" value="ECO:0007669"/>
    <property type="project" value="UniProtKB-KW"/>
</dbReference>